<organism evidence="1 2">
    <name type="scientific">Clonorchis sinensis</name>
    <name type="common">Chinese liver fluke</name>
    <dbReference type="NCBI Taxonomy" id="79923"/>
    <lineage>
        <taxon>Eukaryota</taxon>
        <taxon>Metazoa</taxon>
        <taxon>Spiralia</taxon>
        <taxon>Lophotrochozoa</taxon>
        <taxon>Platyhelminthes</taxon>
        <taxon>Trematoda</taxon>
        <taxon>Digenea</taxon>
        <taxon>Opisthorchiida</taxon>
        <taxon>Opisthorchiata</taxon>
        <taxon>Opisthorchiidae</taxon>
        <taxon>Clonorchis</taxon>
    </lineage>
</organism>
<keyword evidence="2" id="KW-1185">Reference proteome</keyword>
<evidence type="ECO:0000313" key="1">
    <source>
        <dbReference type="EMBL" id="GAA53472.1"/>
    </source>
</evidence>
<dbReference type="Proteomes" id="UP000008909">
    <property type="component" value="Unassembled WGS sequence"/>
</dbReference>
<sequence length="449" mass="50511">MRTTENKSEFSFQNMSQINLYSFAFKFTLRVRFTFSRSRFAIFAERIEKRRSTRHVNNSSEVQSGVHIATFLVHLSNSRSTVVAAAFGETSARFVHQLSKVNCEFAFFLRSSKICEGTGLGYVTEASELISLANTSQCYRVYNSRHSSLNNIIASLIELTVCPHDRQFRTLKQGFTAVCLQGTYLPNSAPRIGVFRKRASTTAVSQQFFVARLFVNVLVRKCNDVRGPFFYYASIFSSMWKTVHLIVNLIDNDLLIATILTTRDPGAILPGQCIVLAEMPQYELFCVTTVYEFLRMTHSSASSLPFVQILRNLRTSYPQSCKNWGADRTTWVFSTTFSESRSTSDVSVSSWGTAFLIIDCEQLGLTLRMSDLVGRGIYRVRVGLYSKSEIAQMDEIQAMRSSVTNKIGAGTCGKRRLFVVLAYVQQSASLNLTRISSVNENNGYNDPGS</sequence>
<dbReference type="AlphaFoldDB" id="G7YKJ0"/>
<protein>
    <submittedName>
        <fullName evidence="1">Uncharacterized protein</fullName>
    </submittedName>
</protein>
<accession>G7YKJ0</accession>
<reference key="2">
    <citation type="submission" date="2011-10" db="EMBL/GenBank/DDBJ databases">
        <title>The genome and transcriptome sequence of Clonorchis sinensis provide insights into the carcinogenic liver fluke.</title>
        <authorList>
            <person name="Wang X."/>
            <person name="Huang Y."/>
            <person name="Chen W."/>
            <person name="Liu H."/>
            <person name="Guo L."/>
            <person name="Chen Y."/>
            <person name="Luo F."/>
            <person name="Zhou W."/>
            <person name="Sun J."/>
            <person name="Mao Q."/>
            <person name="Liang P."/>
            <person name="Zhou C."/>
            <person name="Tian Y."/>
            <person name="Men J."/>
            <person name="Lv X."/>
            <person name="Huang L."/>
            <person name="Zhou J."/>
            <person name="Hu Y."/>
            <person name="Li R."/>
            <person name="Zhang F."/>
            <person name="Lei H."/>
            <person name="Li X."/>
            <person name="Hu X."/>
            <person name="Liang C."/>
            <person name="Xu J."/>
            <person name="Wu Z."/>
            <person name="Yu X."/>
        </authorList>
    </citation>
    <scope>NUCLEOTIDE SEQUENCE</scope>
    <source>
        <strain>Henan</strain>
    </source>
</reference>
<evidence type="ECO:0000313" key="2">
    <source>
        <dbReference type="Proteomes" id="UP000008909"/>
    </source>
</evidence>
<dbReference type="EMBL" id="DF143504">
    <property type="protein sequence ID" value="GAA53472.1"/>
    <property type="molecule type" value="Genomic_DNA"/>
</dbReference>
<name>G7YKJ0_CLOSI</name>
<gene>
    <name evidence="1" type="ORF">CLF_110316</name>
</gene>
<reference evidence="1" key="1">
    <citation type="journal article" date="2011" name="Genome Biol.">
        <title>The draft genome of the carcinogenic human liver fluke Clonorchis sinensis.</title>
        <authorList>
            <person name="Wang X."/>
            <person name="Chen W."/>
            <person name="Huang Y."/>
            <person name="Sun J."/>
            <person name="Men J."/>
            <person name="Liu H."/>
            <person name="Luo F."/>
            <person name="Guo L."/>
            <person name="Lv X."/>
            <person name="Deng C."/>
            <person name="Zhou C."/>
            <person name="Fan Y."/>
            <person name="Li X."/>
            <person name="Huang L."/>
            <person name="Hu Y."/>
            <person name="Liang C."/>
            <person name="Hu X."/>
            <person name="Xu J."/>
            <person name="Yu X."/>
        </authorList>
    </citation>
    <scope>NUCLEOTIDE SEQUENCE [LARGE SCALE GENOMIC DNA]</scope>
    <source>
        <strain evidence="1">Henan</strain>
    </source>
</reference>
<proteinExistence type="predicted"/>